<evidence type="ECO:0000313" key="44">
    <source>
        <dbReference type="EMBL" id="PRP88974.1"/>
    </source>
</evidence>
<dbReference type="STRING" id="1890364.A0A2P6NYD9"/>
<comment type="catalytic activity">
    <reaction evidence="36">
        <text>2,3-di-(9Z)-octadecenoyl-sn-glycerol + H2O = 2-(9Z-octadecenoyl)-glycerol + (9Z)-octadecenoate + H(+)</text>
        <dbReference type="Rhea" id="RHEA:38383"/>
        <dbReference type="ChEBI" id="CHEBI:15377"/>
        <dbReference type="ChEBI" id="CHEBI:15378"/>
        <dbReference type="ChEBI" id="CHEBI:30823"/>
        <dbReference type="ChEBI" id="CHEBI:73990"/>
        <dbReference type="ChEBI" id="CHEBI:75824"/>
    </reaction>
    <physiologicalReaction direction="left-to-right" evidence="36">
        <dbReference type="Rhea" id="RHEA:38384"/>
    </physiologicalReaction>
</comment>
<evidence type="ECO:0000256" key="37">
    <source>
        <dbReference type="ARBA" id="ARBA00049208"/>
    </source>
</evidence>
<accession>A0A2P6NYD9</accession>
<keyword evidence="13" id="KW-1003">Cell membrane</keyword>
<comment type="subcellular location">
    <subcellularLocation>
        <location evidence="3">Cell membrane</location>
    </subcellularLocation>
    <subcellularLocation>
        <location evidence="6">Cytoplasm</location>
        <location evidence="6">Cytosol</location>
    </subcellularLocation>
    <subcellularLocation>
        <location evidence="5">Lipid droplet</location>
    </subcellularLocation>
    <subcellularLocation>
        <location evidence="4">Membrane</location>
        <location evidence="4">Caveola</location>
    </subcellularLocation>
</comment>
<comment type="pathway">
    <text evidence="8">Lipid metabolism.</text>
</comment>
<dbReference type="GO" id="GO:0019433">
    <property type="term" value="P:triglyceride catabolic process"/>
    <property type="evidence" value="ECO:0007669"/>
    <property type="project" value="UniProtKB-UniPathway"/>
</dbReference>
<evidence type="ECO:0000256" key="1">
    <source>
        <dbReference type="ARBA" id="ARBA00000803"/>
    </source>
</evidence>
<evidence type="ECO:0000256" key="31">
    <source>
        <dbReference type="ARBA" id="ARBA00047674"/>
    </source>
</evidence>
<comment type="catalytic activity">
    <reaction evidence="38">
        <text>1,3-di-(9Z-octadecenoyl)-glycerol + H2O = 1-(9Z-octadecenoyl)-glycerol + (9Z)-octadecenoate + H(+)</text>
        <dbReference type="Rhea" id="RHEA:39939"/>
        <dbReference type="ChEBI" id="CHEBI:15377"/>
        <dbReference type="ChEBI" id="CHEBI:15378"/>
        <dbReference type="ChEBI" id="CHEBI:30823"/>
        <dbReference type="ChEBI" id="CHEBI:75342"/>
        <dbReference type="ChEBI" id="CHEBI:75735"/>
    </reaction>
    <physiologicalReaction direction="left-to-right" evidence="38">
        <dbReference type="Rhea" id="RHEA:39940"/>
    </physiologicalReaction>
</comment>
<keyword evidence="18" id="KW-0442">Lipid degradation</keyword>
<dbReference type="InterPro" id="IPR010468">
    <property type="entry name" value="HSL_N"/>
</dbReference>
<evidence type="ECO:0000256" key="3">
    <source>
        <dbReference type="ARBA" id="ARBA00004236"/>
    </source>
</evidence>
<dbReference type="GO" id="GO:0047372">
    <property type="term" value="F:monoacylglycerol lipase activity"/>
    <property type="evidence" value="ECO:0007669"/>
    <property type="project" value="UniProtKB-EC"/>
</dbReference>
<dbReference type="GO" id="GO:0004771">
    <property type="term" value="F:sterol ester esterase activity"/>
    <property type="evidence" value="ECO:0007669"/>
    <property type="project" value="TreeGrafter"/>
</dbReference>
<evidence type="ECO:0000256" key="8">
    <source>
        <dbReference type="ARBA" id="ARBA00005189"/>
    </source>
</evidence>
<evidence type="ECO:0000256" key="26">
    <source>
        <dbReference type="ARBA" id="ARBA00046695"/>
    </source>
</evidence>
<evidence type="ECO:0000256" key="33">
    <source>
        <dbReference type="ARBA" id="ARBA00048657"/>
    </source>
</evidence>
<comment type="catalytic activity">
    <reaction evidence="37">
        <text>a monoacylglycerol + H2O = glycerol + a fatty acid + H(+)</text>
        <dbReference type="Rhea" id="RHEA:15245"/>
        <dbReference type="ChEBI" id="CHEBI:15377"/>
        <dbReference type="ChEBI" id="CHEBI:15378"/>
        <dbReference type="ChEBI" id="CHEBI:17408"/>
        <dbReference type="ChEBI" id="CHEBI:17754"/>
        <dbReference type="ChEBI" id="CHEBI:28868"/>
        <dbReference type="EC" id="3.1.1.79"/>
    </reaction>
</comment>
<evidence type="ECO:0000256" key="32">
    <source>
        <dbReference type="ARBA" id="ARBA00048386"/>
    </source>
</evidence>
<evidence type="ECO:0000256" key="25">
    <source>
        <dbReference type="ARBA" id="ARBA00031112"/>
    </source>
</evidence>
<comment type="catalytic activity">
    <reaction evidence="31">
        <text>a diacylglycerol + H2O = a monoacylglycerol + a fatty acid + H(+)</text>
        <dbReference type="Rhea" id="RHEA:32731"/>
        <dbReference type="ChEBI" id="CHEBI:15377"/>
        <dbReference type="ChEBI" id="CHEBI:15378"/>
        <dbReference type="ChEBI" id="CHEBI:17408"/>
        <dbReference type="ChEBI" id="CHEBI:18035"/>
        <dbReference type="ChEBI" id="CHEBI:28868"/>
        <dbReference type="EC" id="3.1.1.79"/>
    </reaction>
</comment>
<feature type="compositionally biased region" description="Low complexity" evidence="41">
    <location>
        <begin position="101"/>
        <end position="115"/>
    </location>
</feature>
<evidence type="ECO:0000256" key="17">
    <source>
        <dbReference type="ARBA" id="ARBA00022801"/>
    </source>
</evidence>
<evidence type="ECO:0000256" key="34">
    <source>
        <dbReference type="ARBA" id="ARBA00048674"/>
    </source>
</evidence>
<comment type="similarity">
    <text evidence="9">Belongs to the 'GDXG' lipolytic enzyme family.</text>
</comment>
<evidence type="ECO:0000256" key="29">
    <source>
        <dbReference type="ARBA" id="ARBA00047476"/>
    </source>
</evidence>
<evidence type="ECO:0000256" key="22">
    <source>
        <dbReference type="ARBA" id="ARBA00023221"/>
    </source>
</evidence>
<dbReference type="OrthoDB" id="14627at2759"/>
<evidence type="ECO:0000256" key="36">
    <source>
        <dbReference type="ARBA" id="ARBA00049143"/>
    </source>
</evidence>
<feature type="compositionally biased region" description="Basic and acidic residues" evidence="41">
    <location>
        <begin position="18"/>
        <end position="34"/>
    </location>
</feature>
<dbReference type="Pfam" id="PF06350">
    <property type="entry name" value="HSL_N"/>
    <property type="match status" value="1"/>
</dbReference>
<feature type="compositionally biased region" description="Basic and acidic residues" evidence="41">
    <location>
        <begin position="909"/>
        <end position="943"/>
    </location>
</feature>
<comment type="catalytic activity">
    <reaction evidence="34">
        <text>1,2-di-(9Z-octadecenoyl)-glycerol + H2O = (9Z-octadecenoyl)-glycerol + (9Z)-octadecenoate + H(+)</text>
        <dbReference type="Rhea" id="RHEA:38455"/>
        <dbReference type="ChEBI" id="CHEBI:15377"/>
        <dbReference type="ChEBI" id="CHEBI:15378"/>
        <dbReference type="ChEBI" id="CHEBI:30823"/>
        <dbReference type="ChEBI" id="CHEBI:52323"/>
        <dbReference type="ChEBI" id="CHEBI:75937"/>
    </reaction>
    <physiologicalReaction direction="left-to-right" evidence="34">
        <dbReference type="Rhea" id="RHEA:38456"/>
    </physiologicalReaction>
</comment>
<evidence type="ECO:0000256" key="40">
    <source>
        <dbReference type="ARBA" id="ARBA00049519"/>
    </source>
</evidence>
<organism evidence="44 45">
    <name type="scientific">Planoprotostelium fungivorum</name>
    <dbReference type="NCBI Taxonomy" id="1890364"/>
    <lineage>
        <taxon>Eukaryota</taxon>
        <taxon>Amoebozoa</taxon>
        <taxon>Evosea</taxon>
        <taxon>Variosea</taxon>
        <taxon>Cavosteliida</taxon>
        <taxon>Cavosteliaceae</taxon>
        <taxon>Planoprotostelium</taxon>
    </lineage>
</organism>
<evidence type="ECO:0000256" key="13">
    <source>
        <dbReference type="ARBA" id="ARBA00022475"/>
    </source>
</evidence>
<feature type="compositionally biased region" description="Polar residues" evidence="41">
    <location>
        <begin position="173"/>
        <end position="184"/>
    </location>
</feature>
<comment type="catalytic activity">
    <reaction evidence="2">
        <text>Hydrolyzes glycerol monoesters of long-chain fatty acids.</text>
        <dbReference type="EC" id="3.1.1.23"/>
    </reaction>
</comment>
<dbReference type="Pfam" id="PF07859">
    <property type="entry name" value="Abhydrolase_3"/>
    <property type="match status" value="1"/>
</dbReference>
<dbReference type="InterPro" id="IPR013094">
    <property type="entry name" value="AB_hydrolase_3"/>
</dbReference>
<comment type="catalytic activity">
    <reaction evidence="23">
        <text>1-O-hexadecyl-2-acetyl-sn-glycerol + H2O = 1-O-hexadecyl-sn-glycerol + acetate + H(+)</text>
        <dbReference type="Rhea" id="RHEA:38563"/>
        <dbReference type="ChEBI" id="CHEBI:15377"/>
        <dbReference type="ChEBI" id="CHEBI:15378"/>
        <dbReference type="ChEBI" id="CHEBI:30089"/>
        <dbReference type="ChEBI" id="CHEBI:34115"/>
        <dbReference type="ChEBI" id="CHEBI:75936"/>
    </reaction>
    <physiologicalReaction direction="left-to-right" evidence="23">
        <dbReference type="Rhea" id="RHEA:38564"/>
    </physiologicalReaction>
</comment>
<evidence type="ECO:0000256" key="16">
    <source>
        <dbReference type="ARBA" id="ARBA00022677"/>
    </source>
</evidence>
<dbReference type="GO" id="GO:0005901">
    <property type="term" value="C:caveola"/>
    <property type="evidence" value="ECO:0007669"/>
    <property type="project" value="UniProtKB-SubCell"/>
</dbReference>
<dbReference type="EMBL" id="MDYQ01000006">
    <property type="protein sequence ID" value="PRP88974.1"/>
    <property type="molecule type" value="Genomic_DNA"/>
</dbReference>
<dbReference type="GO" id="GO:0005811">
    <property type="term" value="C:lipid droplet"/>
    <property type="evidence" value="ECO:0007669"/>
    <property type="project" value="UniProtKB-SubCell"/>
</dbReference>
<evidence type="ECO:0000256" key="14">
    <source>
        <dbReference type="ARBA" id="ARBA00022490"/>
    </source>
</evidence>
<dbReference type="GO" id="GO:0008203">
    <property type="term" value="P:cholesterol metabolic process"/>
    <property type="evidence" value="ECO:0007669"/>
    <property type="project" value="UniProtKB-KW"/>
</dbReference>
<evidence type="ECO:0000256" key="41">
    <source>
        <dbReference type="SAM" id="MobiDB-lite"/>
    </source>
</evidence>
<evidence type="ECO:0000256" key="11">
    <source>
        <dbReference type="ARBA" id="ARBA00013254"/>
    </source>
</evidence>
<keyword evidence="20" id="KW-0472">Membrane</keyword>
<feature type="compositionally biased region" description="Acidic residues" evidence="41">
    <location>
        <begin position="119"/>
        <end position="130"/>
    </location>
</feature>
<feature type="compositionally biased region" description="Basic and acidic residues" evidence="41">
    <location>
        <begin position="64"/>
        <end position="92"/>
    </location>
</feature>
<feature type="region of interest" description="Disordered" evidence="41">
    <location>
        <begin position="893"/>
        <end position="943"/>
    </location>
</feature>
<dbReference type="SUPFAM" id="SSF53474">
    <property type="entry name" value="alpha/beta-Hydrolases"/>
    <property type="match status" value="1"/>
</dbReference>
<evidence type="ECO:0000256" key="38">
    <source>
        <dbReference type="ARBA" id="ARBA00049372"/>
    </source>
</evidence>
<dbReference type="PANTHER" id="PTHR23025:SF3">
    <property type="entry name" value="HORMONE-SENSITIVE LIPASE"/>
    <property type="match status" value="1"/>
</dbReference>
<evidence type="ECO:0000256" key="21">
    <source>
        <dbReference type="ARBA" id="ARBA00023166"/>
    </source>
</evidence>
<comment type="subunit">
    <text evidence="26">Monomer and homodimer. Interacts with CAVIN1 in the adipocyte cytoplasm. Interacts with PLIN5.</text>
</comment>
<name>A0A2P6NYD9_9EUKA</name>
<comment type="catalytic activity">
    <reaction evidence="40">
        <text>1,2-di-(9Z-octadecenoyl)-sn-glycerol + H2O = (9Z-octadecenoyl)-glycerol + (9Z)-octadecenoate + H(+)</text>
        <dbReference type="Rhea" id="RHEA:39935"/>
        <dbReference type="ChEBI" id="CHEBI:15377"/>
        <dbReference type="ChEBI" id="CHEBI:15378"/>
        <dbReference type="ChEBI" id="CHEBI:30823"/>
        <dbReference type="ChEBI" id="CHEBI:52333"/>
        <dbReference type="ChEBI" id="CHEBI:75937"/>
    </reaction>
    <physiologicalReaction direction="left-to-right" evidence="40">
        <dbReference type="Rhea" id="RHEA:39936"/>
    </physiologicalReaction>
</comment>
<feature type="domain" description="Hormone-sensitive lipase N-terminal" evidence="42">
    <location>
        <begin position="315"/>
        <end position="446"/>
    </location>
</feature>
<evidence type="ECO:0000256" key="12">
    <source>
        <dbReference type="ARBA" id="ARBA00015845"/>
    </source>
</evidence>
<feature type="region of interest" description="Disordered" evidence="41">
    <location>
        <begin position="1"/>
        <end position="198"/>
    </location>
</feature>
<comment type="catalytic activity">
    <reaction evidence="33">
        <text>1,2-di-(9Z-octadecenoyl)-glycerol + (9Z)-octadecenoate + H(+) = 1,2,3-tri-(9Z-octadecenoyl)-glycerol + H2O</text>
        <dbReference type="Rhea" id="RHEA:38379"/>
        <dbReference type="ChEBI" id="CHEBI:15377"/>
        <dbReference type="ChEBI" id="CHEBI:15378"/>
        <dbReference type="ChEBI" id="CHEBI:30823"/>
        <dbReference type="ChEBI" id="CHEBI:52323"/>
        <dbReference type="ChEBI" id="CHEBI:53753"/>
    </reaction>
    <physiologicalReaction direction="right-to-left" evidence="33">
        <dbReference type="Rhea" id="RHEA:38381"/>
    </physiologicalReaction>
</comment>
<evidence type="ECO:0000256" key="19">
    <source>
        <dbReference type="ARBA" id="ARBA00023098"/>
    </source>
</evidence>
<dbReference type="EC" id="3.1.1.23" evidence="11"/>
<evidence type="ECO:0000256" key="30">
    <source>
        <dbReference type="ARBA" id="ARBA00047653"/>
    </source>
</evidence>
<dbReference type="EC" id="3.1.1.79" evidence="10"/>
<comment type="catalytic activity">
    <reaction evidence="30">
        <text>cholesteryl (9Z-octadecenoate) + H2O = cholesterol + (9Z)-octadecenoate + H(+)</text>
        <dbReference type="Rhea" id="RHEA:33875"/>
        <dbReference type="ChEBI" id="CHEBI:15377"/>
        <dbReference type="ChEBI" id="CHEBI:15378"/>
        <dbReference type="ChEBI" id="CHEBI:16113"/>
        <dbReference type="ChEBI" id="CHEBI:30823"/>
        <dbReference type="ChEBI" id="CHEBI:46898"/>
    </reaction>
    <physiologicalReaction direction="left-to-right" evidence="30">
        <dbReference type="Rhea" id="RHEA:33876"/>
    </physiologicalReaction>
</comment>
<comment type="catalytic activity">
    <reaction evidence="35">
        <text>all-trans-retinyl hexadecanoate + H2O = all-trans-retinol + hexadecanoate + H(+)</text>
        <dbReference type="Rhea" id="RHEA:13933"/>
        <dbReference type="ChEBI" id="CHEBI:7896"/>
        <dbReference type="ChEBI" id="CHEBI:15377"/>
        <dbReference type="ChEBI" id="CHEBI:15378"/>
        <dbReference type="ChEBI" id="CHEBI:17336"/>
        <dbReference type="ChEBI" id="CHEBI:17616"/>
    </reaction>
    <physiologicalReaction direction="left-to-right" evidence="35">
        <dbReference type="Rhea" id="RHEA:13934"/>
    </physiologicalReaction>
</comment>
<dbReference type="PROSITE" id="PS01173">
    <property type="entry name" value="LIPASE_GDXG_HIS"/>
    <property type="match status" value="1"/>
</dbReference>
<evidence type="ECO:0000256" key="27">
    <source>
        <dbReference type="ARBA" id="ARBA00047438"/>
    </source>
</evidence>
<keyword evidence="17" id="KW-0378">Hydrolase</keyword>
<evidence type="ECO:0000256" key="10">
    <source>
        <dbReference type="ARBA" id="ARBA00013088"/>
    </source>
</evidence>
<reference evidence="44 45" key="1">
    <citation type="journal article" date="2018" name="Genome Biol. Evol.">
        <title>Multiple Roots of Fruiting Body Formation in Amoebozoa.</title>
        <authorList>
            <person name="Hillmann F."/>
            <person name="Forbes G."/>
            <person name="Novohradska S."/>
            <person name="Ferling I."/>
            <person name="Riege K."/>
            <person name="Groth M."/>
            <person name="Westermann M."/>
            <person name="Marz M."/>
            <person name="Spaller T."/>
            <person name="Winckler T."/>
            <person name="Schaap P."/>
            <person name="Glockner G."/>
        </authorList>
    </citation>
    <scope>NUCLEOTIDE SEQUENCE [LARGE SCALE GENOMIC DNA]</scope>
    <source>
        <strain evidence="44 45">Jena</strain>
    </source>
</reference>
<evidence type="ECO:0000256" key="23">
    <source>
        <dbReference type="ARBA" id="ARBA00023406"/>
    </source>
</evidence>
<comment type="pathway">
    <text evidence="7">Glycerolipid metabolism; triacylglycerol degradation.</text>
</comment>
<evidence type="ECO:0000313" key="45">
    <source>
        <dbReference type="Proteomes" id="UP000241769"/>
    </source>
</evidence>
<comment type="catalytic activity">
    <reaction evidence="39">
        <text>2-(9Z-octadecenoyl)-glycerol + H2O = glycerol + (9Z)-octadecenoate + H(+)</text>
        <dbReference type="Rhea" id="RHEA:38491"/>
        <dbReference type="ChEBI" id="CHEBI:15377"/>
        <dbReference type="ChEBI" id="CHEBI:15378"/>
        <dbReference type="ChEBI" id="CHEBI:17754"/>
        <dbReference type="ChEBI" id="CHEBI:30823"/>
        <dbReference type="ChEBI" id="CHEBI:73990"/>
    </reaction>
    <physiologicalReaction direction="left-to-right" evidence="39">
        <dbReference type="Rhea" id="RHEA:38492"/>
    </physiologicalReaction>
</comment>
<keyword evidence="19" id="KW-0443">Lipid metabolism</keyword>
<dbReference type="InterPro" id="IPR002168">
    <property type="entry name" value="Lipase_GDXG_HIS_AS"/>
</dbReference>
<evidence type="ECO:0000256" key="2">
    <source>
        <dbReference type="ARBA" id="ARBA00001613"/>
    </source>
</evidence>
<evidence type="ECO:0000256" key="4">
    <source>
        <dbReference type="ARBA" id="ARBA00004345"/>
    </source>
</evidence>
<evidence type="ECO:0000256" key="18">
    <source>
        <dbReference type="ARBA" id="ARBA00022963"/>
    </source>
</evidence>
<dbReference type="InterPro" id="IPR029058">
    <property type="entry name" value="AB_hydrolase_fold"/>
</dbReference>
<keyword evidence="16" id="KW-0551">Lipid droplet</keyword>
<evidence type="ECO:0000256" key="39">
    <source>
        <dbReference type="ARBA" id="ARBA00049461"/>
    </source>
</evidence>
<dbReference type="Gene3D" id="3.40.50.1820">
    <property type="entry name" value="alpha/beta hydrolase"/>
    <property type="match status" value="1"/>
</dbReference>
<evidence type="ECO:0000256" key="7">
    <source>
        <dbReference type="ARBA" id="ARBA00004879"/>
    </source>
</evidence>
<evidence type="ECO:0000256" key="15">
    <source>
        <dbReference type="ARBA" id="ARBA00022548"/>
    </source>
</evidence>
<dbReference type="AlphaFoldDB" id="A0A2P6NYD9"/>
<protein>
    <recommendedName>
        <fullName evidence="12">Hormone-sensitive lipase</fullName>
        <ecNumber evidence="11">3.1.1.23</ecNumber>
        <ecNumber evidence="10">3.1.1.79</ecNumber>
    </recommendedName>
    <alternativeName>
        <fullName evidence="25">Monoacylglycerol lipase LIPE</fullName>
    </alternativeName>
    <alternativeName>
        <fullName evidence="24">Retinyl ester hydrolase</fullName>
    </alternativeName>
</protein>
<evidence type="ECO:0000256" key="6">
    <source>
        <dbReference type="ARBA" id="ARBA00004514"/>
    </source>
</evidence>
<dbReference type="UniPathway" id="UPA00256"/>
<comment type="catalytic activity">
    <reaction evidence="1">
        <text>a triacylglycerol + H2O = a diacylglycerol + a fatty acid + H(+)</text>
        <dbReference type="Rhea" id="RHEA:12044"/>
        <dbReference type="ChEBI" id="CHEBI:15377"/>
        <dbReference type="ChEBI" id="CHEBI:15378"/>
        <dbReference type="ChEBI" id="CHEBI:17855"/>
        <dbReference type="ChEBI" id="CHEBI:18035"/>
        <dbReference type="ChEBI" id="CHEBI:28868"/>
        <dbReference type="EC" id="3.1.1.79"/>
    </reaction>
</comment>
<evidence type="ECO:0000256" key="20">
    <source>
        <dbReference type="ARBA" id="ARBA00023136"/>
    </source>
</evidence>
<evidence type="ECO:0000259" key="43">
    <source>
        <dbReference type="Pfam" id="PF07859"/>
    </source>
</evidence>
<dbReference type="InParanoid" id="A0A2P6NYD9"/>
<proteinExistence type="inferred from homology"/>
<keyword evidence="14" id="KW-0963">Cytoplasm</keyword>
<dbReference type="PANTHER" id="PTHR23025">
    <property type="entry name" value="TRIACYLGLYCEROL LIPASE"/>
    <property type="match status" value="1"/>
</dbReference>
<sequence length="943" mass="107263">MDDPSIFKSGADGGNWVRAKEKSVPIADRTKDNTSKVMDGDTGEAPPKLKRRNSTTSPGKRNHIAHDGQVKQSPHRADLVRNSLSHESENRKKSNPLTKLPNRSPTRSRTSPSGHSTDDDGIDTEEEEREEIVHEQPLIDPELRKEERHRLFRAGSNAGMNTRPRRDSKTSSDVDSPVLSNSAYHSVLKPTKTKVKSNNTSLSVRTLMLPHTMARSTTKAEFLSGPKLCSTHNPIVQVGQVHISPEDAERFRVAPLKAEIDEDLIQLEQLGENLSSKTEMKETKELCRQIKEWSDSIKTILDHITTEKTGIREGINGFRSLLHVHREVTRYFMNQLRKSPLLRETPGVWARWIYNDTEKAWLDRSIEIFRQPGVVHNLLTMAIRFSTKTVDLLVNHDQLADREMDVFSAQSDTVPRSCFYGRDFCPQYKDTIRGMLRVIMIANASYFFFKGWKRPIRLPLSFFSGVYFGFIKTSSMEWVGHLSDLFLSNIFSPQYLNTYSTFEAKKLSGFWNLTEGTWNEVVTAVSIPVSLDITLQLPPRHFKIQRKDGLELTILPPYLPEAKKPEEPGQPFLSVSIRYISYFDHQLDSALSDITVRTNLERTFAAAHSKIFRRREKLHAEDSAGDFDRILEGQTDEKLNKLSDNLIVHFHGGGFVSQTAASHGLYLRQWARDTGVPIVSVNYRLAPDYPFPVALQECFYSYVWALENCHKLGSSAKKVIVVGDSAGGNFAAAVTIRAITERIRIPDSLIMCYPALYMLYVPSPSRILSIVDSLLPQEALQNCFDAYLPKESGLDPLQNPFLSPACASDAILKRFPSDIRIMVGALDPLYDDSIWMAKRLTAVGKSVQFKVYETLNHGFLNFGGAPKYGVEMWDAVKLVAQWMNQVFRGEEKDDIEQELYNGEEEEEKKEEKEDKREEQEKKKEEKREEKEKKEGERGRSEGI</sequence>
<evidence type="ECO:0000256" key="5">
    <source>
        <dbReference type="ARBA" id="ARBA00004502"/>
    </source>
</evidence>
<keyword evidence="45" id="KW-1185">Reference proteome</keyword>
<comment type="caution">
    <text evidence="44">The sequence shown here is derived from an EMBL/GenBank/DDBJ whole genome shotgun (WGS) entry which is preliminary data.</text>
</comment>
<dbReference type="Proteomes" id="UP000241769">
    <property type="component" value="Unassembled WGS sequence"/>
</dbReference>
<comment type="catalytic activity">
    <reaction evidence="28">
        <text>1,2-di-(9Z-octadecenoyl)-glycerol + H2O = 2-(9Z-octadecenoyl)-glycerol + (9Z)-octadecenoate + H(+)</text>
        <dbReference type="Rhea" id="RHEA:38659"/>
        <dbReference type="ChEBI" id="CHEBI:15377"/>
        <dbReference type="ChEBI" id="CHEBI:15378"/>
        <dbReference type="ChEBI" id="CHEBI:30823"/>
        <dbReference type="ChEBI" id="CHEBI:52323"/>
        <dbReference type="ChEBI" id="CHEBI:73990"/>
    </reaction>
    <physiologicalReaction direction="left-to-right" evidence="28">
        <dbReference type="Rhea" id="RHEA:38660"/>
    </physiologicalReaction>
</comment>
<keyword evidence="21" id="KW-1207">Sterol metabolism</keyword>
<feature type="compositionally biased region" description="Acidic residues" evidence="41">
    <location>
        <begin position="893"/>
        <end position="908"/>
    </location>
</feature>
<keyword evidence="15" id="KW-0153">Cholesterol metabolism</keyword>
<dbReference type="GO" id="GO:0004806">
    <property type="term" value="F:triacylglycerol lipase activity"/>
    <property type="evidence" value="ECO:0007669"/>
    <property type="project" value="TreeGrafter"/>
</dbReference>
<evidence type="ECO:0000256" key="35">
    <source>
        <dbReference type="ARBA" id="ARBA00049053"/>
    </source>
</evidence>
<comment type="catalytic activity">
    <reaction evidence="32">
        <text>1,2,3-tri-(9Z-octadecenoyl)-glycerol + H2O = di-(9Z)-octadecenoylglycerol + (9Z)-octadecenoate + H(+)</text>
        <dbReference type="Rhea" id="RHEA:38575"/>
        <dbReference type="ChEBI" id="CHEBI:15377"/>
        <dbReference type="ChEBI" id="CHEBI:15378"/>
        <dbReference type="ChEBI" id="CHEBI:30823"/>
        <dbReference type="ChEBI" id="CHEBI:53753"/>
        <dbReference type="ChEBI" id="CHEBI:75945"/>
    </reaction>
    <physiologicalReaction direction="left-to-right" evidence="32">
        <dbReference type="Rhea" id="RHEA:38576"/>
    </physiologicalReaction>
</comment>
<feature type="domain" description="Alpha/beta hydrolase fold-3" evidence="43">
    <location>
        <begin position="647"/>
        <end position="860"/>
    </location>
</feature>
<gene>
    <name evidence="44" type="ORF">PROFUN_02252</name>
</gene>
<dbReference type="GO" id="GO:0005829">
    <property type="term" value="C:cytosol"/>
    <property type="evidence" value="ECO:0007669"/>
    <property type="project" value="UniProtKB-SubCell"/>
</dbReference>
<evidence type="ECO:0000259" key="42">
    <source>
        <dbReference type="Pfam" id="PF06350"/>
    </source>
</evidence>
<comment type="catalytic activity">
    <reaction evidence="29">
        <text>2-(5Z,8Z,11Z,14Z-eicosatetraenoyl)-glycerol + H2O = glycerol + (5Z,8Z,11Z,14Z)-eicosatetraenoate + H(+)</text>
        <dbReference type="Rhea" id="RHEA:26132"/>
        <dbReference type="ChEBI" id="CHEBI:15377"/>
        <dbReference type="ChEBI" id="CHEBI:15378"/>
        <dbReference type="ChEBI" id="CHEBI:17754"/>
        <dbReference type="ChEBI" id="CHEBI:32395"/>
        <dbReference type="ChEBI" id="CHEBI:52392"/>
    </reaction>
    <physiologicalReaction direction="left-to-right" evidence="29">
        <dbReference type="Rhea" id="RHEA:26133"/>
    </physiologicalReaction>
</comment>
<evidence type="ECO:0000256" key="28">
    <source>
        <dbReference type="ARBA" id="ARBA00047458"/>
    </source>
</evidence>
<evidence type="ECO:0000256" key="9">
    <source>
        <dbReference type="ARBA" id="ARBA00010515"/>
    </source>
</evidence>
<comment type="catalytic activity">
    <reaction evidence="27">
        <text>1-(9Z-octadecenoyl)-glycerol + H2O = glycerol + (9Z)-octadecenoate + H(+)</text>
        <dbReference type="Rhea" id="RHEA:38487"/>
        <dbReference type="ChEBI" id="CHEBI:15377"/>
        <dbReference type="ChEBI" id="CHEBI:15378"/>
        <dbReference type="ChEBI" id="CHEBI:17754"/>
        <dbReference type="ChEBI" id="CHEBI:30823"/>
        <dbReference type="ChEBI" id="CHEBI:75342"/>
    </reaction>
    <physiologicalReaction direction="left-to-right" evidence="27">
        <dbReference type="Rhea" id="RHEA:38488"/>
    </physiologicalReaction>
</comment>
<evidence type="ECO:0000256" key="24">
    <source>
        <dbReference type="ARBA" id="ARBA00030031"/>
    </source>
</evidence>
<keyword evidence="22" id="KW-0753">Steroid metabolism</keyword>